<name>A0A016W4D5_9BILA</name>
<keyword evidence="2" id="KW-1185">Reference proteome</keyword>
<protein>
    <submittedName>
        <fullName evidence="1">Uncharacterized protein</fullName>
    </submittedName>
</protein>
<dbReference type="Proteomes" id="UP000024635">
    <property type="component" value="Unassembled WGS sequence"/>
</dbReference>
<reference evidence="2" key="1">
    <citation type="journal article" date="2015" name="Nat. Genet.">
        <title>The genome and transcriptome of the zoonotic hookworm Ancylostoma ceylanicum identify infection-specific gene families.</title>
        <authorList>
            <person name="Schwarz E.M."/>
            <person name="Hu Y."/>
            <person name="Antoshechkin I."/>
            <person name="Miller M.M."/>
            <person name="Sternberg P.W."/>
            <person name="Aroian R.V."/>
        </authorList>
    </citation>
    <scope>NUCLEOTIDE SEQUENCE</scope>
    <source>
        <strain evidence="2">HY135</strain>
    </source>
</reference>
<proteinExistence type="predicted"/>
<gene>
    <name evidence="1" type="primary">Acey_s0001.g269</name>
    <name evidence="1" type="ORF">Y032_0001g269</name>
</gene>
<comment type="caution">
    <text evidence="1">The sequence shown here is derived from an EMBL/GenBank/DDBJ whole genome shotgun (WGS) entry which is preliminary data.</text>
</comment>
<dbReference type="EMBL" id="JARK01001337">
    <property type="protein sequence ID" value="EYC34142.1"/>
    <property type="molecule type" value="Genomic_DNA"/>
</dbReference>
<accession>A0A016W4D5</accession>
<evidence type="ECO:0000313" key="1">
    <source>
        <dbReference type="EMBL" id="EYC34142.1"/>
    </source>
</evidence>
<dbReference type="AlphaFoldDB" id="A0A016W4D5"/>
<evidence type="ECO:0000313" key="2">
    <source>
        <dbReference type="Proteomes" id="UP000024635"/>
    </source>
</evidence>
<organism evidence="1 2">
    <name type="scientific">Ancylostoma ceylanicum</name>
    <dbReference type="NCBI Taxonomy" id="53326"/>
    <lineage>
        <taxon>Eukaryota</taxon>
        <taxon>Metazoa</taxon>
        <taxon>Ecdysozoa</taxon>
        <taxon>Nematoda</taxon>
        <taxon>Chromadorea</taxon>
        <taxon>Rhabditida</taxon>
        <taxon>Rhabditina</taxon>
        <taxon>Rhabditomorpha</taxon>
        <taxon>Strongyloidea</taxon>
        <taxon>Ancylostomatidae</taxon>
        <taxon>Ancylostomatinae</taxon>
        <taxon>Ancylostoma</taxon>
    </lineage>
</organism>
<sequence length="70" mass="8162">MNEISPDTIKERRWVGSHVEEGEPGRRRRTRMRGDAVVLGRRQEGVIMLCKRYTFINFQVLSSLNLGIVF</sequence>